<sequence length="103" mass="12057">MSSHTILLVQPTRKPEGRTYSDYESVNDCMEGVCKIYEEHLKRLNPSSPQITYDISQLFDFIDELSDLSCLVYQKNSQTYLPYNKDWVKEKIYILLRNQAGKA</sequence>
<gene>
    <name evidence="5" type="ORF">OKIOD_LOCUS1297</name>
</gene>
<dbReference type="PANTHER" id="PTHR12373:SF0">
    <property type="entry name" value="ENHANCER OF RUDIMENTARY HOMOLOG"/>
    <property type="match status" value="1"/>
</dbReference>
<evidence type="ECO:0000256" key="1">
    <source>
        <dbReference type="ARBA" id="ARBA00003742"/>
    </source>
</evidence>
<comment type="function">
    <text evidence="1 4">May have a role in the cell cycle.</text>
</comment>
<accession>A0ABN7RM11</accession>
<dbReference type="Pfam" id="PF01133">
    <property type="entry name" value="ER"/>
    <property type="match status" value="1"/>
</dbReference>
<reference evidence="5 6" key="1">
    <citation type="submission" date="2021-04" db="EMBL/GenBank/DDBJ databases">
        <authorList>
            <person name="Bliznina A."/>
        </authorList>
    </citation>
    <scope>NUCLEOTIDE SEQUENCE [LARGE SCALE GENOMIC DNA]</scope>
</reference>
<organism evidence="5 6">
    <name type="scientific">Oikopleura dioica</name>
    <name type="common">Tunicate</name>
    <dbReference type="NCBI Taxonomy" id="34765"/>
    <lineage>
        <taxon>Eukaryota</taxon>
        <taxon>Metazoa</taxon>
        <taxon>Chordata</taxon>
        <taxon>Tunicata</taxon>
        <taxon>Appendicularia</taxon>
        <taxon>Copelata</taxon>
        <taxon>Oikopleuridae</taxon>
        <taxon>Oikopleura</taxon>
    </lineage>
</organism>
<dbReference type="SUPFAM" id="SSF143875">
    <property type="entry name" value="ERH-like"/>
    <property type="match status" value="1"/>
</dbReference>
<dbReference type="InterPro" id="IPR000781">
    <property type="entry name" value="ERH"/>
</dbReference>
<dbReference type="InterPro" id="IPR035912">
    <property type="entry name" value="EHR_sf"/>
</dbReference>
<dbReference type="Gene3D" id="3.30.2260.10">
    <property type="entry name" value="Enhancer of rudimentary"/>
    <property type="match status" value="1"/>
</dbReference>
<dbReference type="EMBL" id="OU015568">
    <property type="protein sequence ID" value="CAG5080918.1"/>
    <property type="molecule type" value="Genomic_DNA"/>
</dbReference>
<comment type="similarity">
    <text evidence="2 4">Belongs to the E(R) family.</text>
</comment>
<evidence type="ECO:0000256" key="4">
    <source>
        <dbReference type="PIRNR" id="PIRNR016393"/>
    </source>
</evidence>
<keyword evidence="6" id="KW-1185">Reference proteome</keyword>
<dbReference type="PIRSF" id="PIRSF016393">
    <property type="entry name" value="Enh_rudimentary"/>
    <property type="match status" value="1"/>
</dbReference>
<keyword evidence="4" id="KW-0131">Cell cycle</keyword>
<dbReference type="PROSITE" id="PS01290">
    <property type="entry name" value="ER"/>
    <property type="match status" value="1"/>
</dbReference>
<name>A0ABN7RM11_OIKDI</name>
<evidence type="ECO:0000256" key="2">
    <source>
        <dbReference type="ARBA" id="ARBA00007491"/>
    </source>
</evidence>
<proteinExistence type="inferred from homology"/>
<dbReference type="Proteomes" id="UP001158576">
    <property type="component" value="Chromosome PAR"/>
</dbReference>
<evidence type="ECO:0000256" key="3">
    <source>
        <dbReference type="ARBA" id="ARBA00014423"/>
    </source>
</evidence>
<evidence type="ECO:0000313" key="6">
    <source>
        <dbReference type="Proteomes" id="UP001158576"/>
    </source>
</evidence>
<dbReference type="PANTHER" id="PTHR12373">
    <property type="entry name" value="ENHANCER OF RUDIMENTARY ERH"/>
    <property type="match status" value="1"/>
</dbReference>
<protein>
    <recommendedName>
        <fullName evidence="3 4">Enhancer of rudimentary homolog</fullName>
    </recommendedName>
</protein>
<evidence type="ECO:0000313" key="5">
    <source>
        <dbReference type="EMBL" id="CAG5080918.1"/>
    </source>
</evidence>